<evidence type="ECO:0000313" key="3">
    <source>
        <dbReference type="EMBL" id="PFX17051.1"/>
    </source>
</evidence>
<evidence type="ECO:0000256" key="1">
    <source>
        <dbReference type="ARBA" id="ARBA00005232"/>
    </source>
</evidence>
<evidence type="ECO:0000313" key="4">
    <source>
        <dbReference type="Proteomes" id="UP000225706"/>
    </source>
</evidence>
<feature type="domain" description="Choline/carnitine acyltransferase" evidence="2">
    <location>
        <begin position="1"/>
        <end position="167"/>
    </location>
</feature>
<dbReference type="OrthoDB" id="240216at2759"/>
<reference evidence="4" key="1">
    <citation type="journal article" date="2017" name="bioRxiv">
        <title>Comparative analysis of the genomes of Stylophora pistillata and Acropora digitifera provides evidence for extensive differences between species of corals.</title>
        <authorList>
            <person name="Voolstra C.R."/>
            <person name="Li Y."/>
            <person name="Liew Y.J."/>
            <person name="Baumgarten S."/>
            <person name="Zoccola D."/>
            <person name="Flot J.-F."/>
            <person name="Tambutte S."/>
            <person name="Allemand D."/>
            <person name="Aranda M."/>
        </authorList>
    </citation>
    <scope>NUCLEOTIDE SEQUENCE [LARGE SCALE GENOMIC DNA]</scope>
</reference>
<evidence type="ECO:0000259" key="2">
    <source>
        <dbReference type="Pfam" id="PF00755"/>
    </source>
</evidence>
<protein>
    <submittedName>
        <fullName evidence="3">Carnitine O-palmitoyltransferase 2, mitochondrial</fullName>
    </submittedName>
</protein>
<accession>A0A2B4RHG1</accession>
<sequence length="185" mass="20488">MAFFRQHGKFVATYESCSTAAFKHGRTETIRPASNATVACAEAFQKSHRAGVEEMVDRIRRAADWHSKLTKEAAMGQGFDRHLFALRTLAESTGKVPDIFQDSAYKQINHITLSTSTLSSPALMLGGFGPVVRDGFGVGYGIQDDWLGCNVTSYPPDRDVRGFLECVRLSLEDIYSVLEGKNFKE</sequence>
<dbReference type="EMBL" id="LSMT01000501">
    <property type="protein sequence ID" value="PFX17051.1"/>
    <property type="molecule type" value="Genomic_DNA"/>
</dbReference>
<organism evidence="3 4">
    <name type="scientific">Stylophora pistillata</name>
    <name type="common">Smooth cauliflower coral</name>
    <dbReference type="NCBI Taxonomy" id="50429"/>
    <lineage>
        <taxon>Eukaryota</taxon>
        <taxon>Metazoa</taxon>
        <taxon>Cnidaria</taxon>
        <taxon>Anthozoa</taxon>
        <taxon>Hexacorallia</taxon>
        <taxon>Scleractinia</taxon>
        <taxon>Astrocoeniina</taxon>
        <taxon>Pocilloporidae</taxon>
        <taxon>Stylophora</taxon>
    </lineage>
</organism>
<dbReference type="InterPro" id="IPR039551">
    <property type="entry name" value="Cho/carn_acyl_trans"/>
</dbReference>
<dbReference type="Pfam" id="PF00755">
    <property type="entry name" value="Carn_acyltransf"/>
    <property type="match status" value="1"/>
</dbReference>
<dbReference type="PANTHER" id="PTHR22589:SF16">
    <property type="entry name" value="CARNITINE O-PALMITOYLTRANSFERASE 2, MITOCHONDRIAL"/>
    <property type="match status" value="1"/>
</dbReference>
<dbReference type="GO" id="GO:0005739">
    <property type="term" value="C:mitochondrion"/>
    <property type="evidence" value="ECO:0007669"/>
    <property type="project" value="TreeGrafter"/>
</dbReference>
<name>A0A2B4RHG1_STYPI</name>
<dbReference type="InterPro" id="IPR023213">
    <property type="entry name" value="CAT-like_dom_sf"/>
</dbReference>
<dbReference type="Gene3D" id="3.30.559.10">
    <property type="entry name" value="Chloramphenicol acetyltransferase-like domain"/>
    <property type="match status" value="1"/>
</dbReference>
<dbReference type="STRING" id="50429.A0A2B4RHG1"/>
<keyword evidence="3" id="KW-0808">Transferase</keyword>
<dbReference type="AlphaFoldDB" id="A0A2B4RHG1"/>
<dbReference type="InterPro" id="IPR000542">
    <property type="entry name" value="Carn_acyl_trans"/>
</dbReference>
<proteinExistence type="inferred from homology"/>
<keyword evidence="4" id="KW-1185">Reference proteome</keyword>
<dbReference type="Proteomes" id="UP000225706">
    <property type="component" value="Unassembled WGS sequence"/>
</dbReference>
<comment type="similarity">
    <text evidence="1">Belongs to the carnitine/choline acetyltransferase family.</text>
</comment>
<dbReference type="SUPFAM" id="SSF52777">
    <property type="entry name" value="CoA-dependent acyltransferases"/>
    <property type="match status" value="1"/>
</dbReference>
<dbReference type="GO" id="GO:0006635">
    <property type="term" value="P:fatty acid beta-oxidation"/>
    <property type="evidence" value="ECO:0007669"/>
    <property type="project" value="TreeGrafter"/>
</dbReference>
<gene>
    <name evidence="3" type="primary">cpt2</name>
    <name evidence="3" type="ORF">AWC38_SpisGene18646</name>
</gene>
<comment type="caution">
    <text evidence="3">The sequence shown here is derived from an EMBL/GenBank/DDBJ whole genome shotgun (WGS) entry which is preliminary data.</text>
</comment>
<dbReference type="GO" id="GO:0004095">
    <property type="term" value="F:carnitine O-palmitoyltransferase activity"/>
    <property type="evidence" value="ECO:0007669"/>
    <property type="project" value="TreeGrafter"/>
</dbReference>
<dbReference type="PANTHER" id="PTHR22589">
    <property type="entry name" value="CARNITINE O-ACYLTRANSFERASE"/>
    <property type="match status" value="1"/>
</dbReference>